<dbReference type="SUPFAM" id="SSF50118">
    <property type="entry name" value="Cell growth inhibitor/plasmid maintenance toxic component"/>
    <property type="match status" value="1"/>
</dbReference>
<dbReference type="Proteomes" id="UP001596110">
    <property type="component" value="Unassembled WGS sequence"/>
</dbReference>
<organism evidence="1 2">
    <name type="scientific">Streptococcus caledonicus</name>
    <dbReference type="NCBI Taxonomy" id="2614158"/>
    <lineage>
        <taxon>Bacteria</taxon>
        <taxon>Bacillati</taxon>
        <taxon>Bacillota</taxon>
        <taxon>Bacilli</taxon>
        <taxon>Lactobacillales</taxon>
        <taxon>Streptococcaceae</taxon>
        <taxon>Streptococcus</taxon>
    </lineage>
</organism>
<dbReference type="RefSeq" id="WP_156806339.1">
    <property type="nucleotide sequence ID" value="NZ_JBHSOJ010000032.1"/>
</dbReference>
<name>A0ABW0UI67_9STRE</name>
<dbReference type="EMBL" id="JBHSOJ010000032">
    <property type="protein sequence ID" value="MFC5632019.1"/>
    <property type="molecule type" value="Genomic_DNA"/>
</dbReference>
<dbReference type="InterPro" id="IPR011067">
    <property type="entry name" value="Plasmid_toxin/cell-grow_inhib"/>
</dbReference>
<keyword evidence="2" id="KW-1185">Reference proteome</keyword>
<evidence type="ECO:0008006" key="3">
    <source>
        <dbReference type="Google" id="ProtNLM"/>
    </source>
</evidence>
<evidence type="ECO:0000313" key="1">
    <source>
        <dbReference type="EMBL" id="MFC5632019.1"/>
    </source>
</evidence>
<accession>A0ABW0UI67</accession>
<comment type="caution">
    <text evidence="1">The sequence shown here is derived from an EMBL/GenBank/DDBJ whole genome shotgun (WGS) entry which is preliminary data.</text>
</comment>
<dbReference type="Gene3D" id="2.30.30.110">
    <property type="match status" value="1"/>
</dbReference>
<evidence type="ECO:0000313" key="2">
    <source>
        <dbReference type="Proteomes" id="UP001596110"/>
    </source>
</evidence>
<sequence>MTKYEEHDILITKVVYSDGAGSKVRPVVIVKLDGETIRTFRITSKYENKSDEIKARYFEIIDWYQSGLKKQSWIDTISYYDISENMAKIKLIGSLTARDAERLREFLSNIDF</sequence>
<reference evidence="2" key="1">
    <citation type="journal article" date="2019" name="Int. J. Syst. Evol. Microbiol.">
        <title>The Global Catalogue of Microorganisms (GCM) 10K type strain sequencing project: providing services to taxonomists for standard genome sequencing and annotation.</title>
        <authorList>
            <consortium name="The Broad Institute Genomics Platform"/>
            <consortium name="The Broad Institute Genome Sequencing Center for Infectious Disease"/>
            <person name="Wu L."/>
            <person name="Ma J."/>
        </authorList>
    </citation>
    <scope>NUCLEOTIDE SEQUENCE [LARGE SCALE GENOMIC DNA]</scope>
    <source>
        <strain evidence="2">DT43</strain>
    </source>
</reference>
<proteinExistence type="predicted"/>
<protein>
    <recommendedName>
        <fullName evidence="3">Type II toxin-antitoxin system PemK/MazF family toxin</fullName>
    </recommendedName>
</protein>
<gene>
    <name evidence="1" type="ORF">ACFPQ3_10825</name>
</gene>